<protein>
    <recommendedName>
        <fullName evidence="1">Phosphatidylinositol-specific phospholipase C X domain-containing protein</fullName>
    </recommendedName>
</protein>
<evidence type="ECO:0000313" key="2">
    <source>
        <dbReference type="EMBL" id="QHU00035.1"/>
    </source>
</evidence>
<accession>A0A6C0J2X8</accession>
<dbReference type="InterPro" id="IPR000909">
    <property type="entry name" value="PLipase_C_PInositol-sp_X_dom"/>
</dbReference>
<name>A0A6C0J2X8_9ZZZZ</name>
<dbReference type="Gene3D" id="3.20.20.190">
    <property type="entry name" value="Phosphatidylinositol (PI) phosphodiesterase"/>
    <property type="match status" value="1"/>
</dbReference>
<dbReference type="SUPFAM" id="SSF51695">
    <property type="entry name" value="PLC-like phosphodiesterases"/>
    <property type="match status" value="1"/>
</dbReference>
<reference evidence="2" key="1">
    <citation type="journal article" date="2020" name="Nature">
        <title>Giant virus diversity and host interactions through global metagenomics.</title>
        <authorList>
            <person name="Schulz F."/>
            <person name="Roux S."/>
            <person name="Paez-Espino D."/>
            <person name="Jungbluth S."/>
            <person name="Walsh D.A."/>
            <person name="Denef V.J."/>
            <person name="McMahon K.D."/>
            <person name="Konstantinidis K.T."/>
            <person name="Eloe-Fadrosh E.A."/>
            <person name="Kyrpides N.C."/>
            <person name="Woyke T."/>
        </authorList>
    </citation>
    <scope>NUCLEOTIDE SEQUENCE</scope>
    <source>
        <strain evidence="2">GVMAG-M-3300025778-1</strain>
    </source>
</reference>
<dbReference type="GO" id="GO:0006629">
    <property type="term" value="P:lipid metabolic process"/>
    <property type="evidence" value="ECO:0007669"/>
    <property type="project" value="InterPro"/>
</dbReference>
<dbReference type="EMBL" id="MN740320">
    <property type="protein sequence ID" value="QHU00035.1"/>
    <property type="molecule type" value="Genomic_DNA"/>
</dbReference>
<organism evidence="2">
    <name type="scientific">viral metagenome</name>
    <dbReference type="NCBI Taxonomy" id="1070528"/>
    <lineage>
        <taxon>unclassified sequences</taxon>
        <taxon>metagenomes</taxon>
        <taxon>organismal metagenomes</taxon>
    </lineage>
</organism>
<sequence length="245" mass="26833">MENVVSGFLLLVIGWILYDEFKEIPALAAIDKGGRLCDYSCGGSTFEPVSAALARGMRLIEVHVYSDEQDQPVVALHQENAGVDHAYDNVSFESVCVTLVNEAFPSDVPLILSIVPHTSTTFTLNRIAYHLSTTLHKHFAKDVTEETLLGALANKIVIVSGPEVRGSNLEELVNLNWGSSSLRRLEYQQAAYPRDPAELMAFNKDHISMVAPSDMYKTVAAVKDLYGCQWNLISGTAGFLPTKGT</sequence>
<proteinExistence type="predicted"/>
<dbReference type="InterPro" id="IPR017946">
    <property type="entry name" value="PLC-like_Pdiesterase_TIM-brl"/>
</dbReference>
<dbReference type="PROSITE" id="PS50007">
    <property type="entry name" value="PIPLC_X_DOMAIN"/>
    <property type="match status" value="1"/>
</dbReference>
<dbReference type="Pfam" id="PF00388">
    <property type="entry name" value="PI-PLC-X"/>
    <property type="match status" value="1"/>
</dbReference>
<evidence type="ECO:0000259" key="1">
    <source>
        <dbReference type="Pfam" id="PF00388"/>
    </source>
</evidence>
<feature type="domain" description="Phosphatidylinositol-specific phospholipase C X" evidence="1">
    <location>
        <begin position="42"/>
        <end position="158"/>
    </location>
</feature>
<dbReference type="AlphaFoldDB" id="A0A6C0J2X8"/>
<dbReference type="GO" id="GO:0008081">
    <property type="term" value="F:phosphoric diester hydrolase activity"/>
    <property type="evidence" value="ECO:0007669"/>
    <property type="project" value="InterPro"/>
</dbReference>